<keyword evidence="2" id="KW-1185">Reference proteome</keyword>
<comment type="caution">
    <text evidence="1">The sequence shown here is derived from an EMBL/GenBank/DDBJ whole genome shotgun (WGS) entry which is preliminary data.</text>
</comment>
<evidence type="ECO:0000313" key="2">
    <source>
        <dbReference type="Proteomes" id="UP000692954"/>
    </source>
</evidence>
<evidence type="ECO:0000313" key="1">
    <source>
        <dbReference type="EMBL" id="CAD8122772.1"/>
    </source>
</evidence>
<organism evidence="1 2">
    <name type="scientific">Paramecium sonneborni</name>
    <dbReference type="NCBI Taxonomy" id="65129"/>
    <lineage>
        <taxon>Eukaryota</taxon>
        <taxon>Sar</taxon>
        <taxon>Alveolata</taxon>
        <taxon>Ciliophora</taxon>
        <taxon>Intramacronucleata</taxon>
        <taxon>Oligohymenophorea</taxon>
        <taxon>Peniculida</taxon>
        <taxon>Parameciidae</taxon>
        <taxon>Paramecium</taxon>
    </lineage>
</organism>
<dbReference type="AlphaFoldDB" id="A0A8S1R6H5"/>
<dbReference type="EMBL" id="CAJJDN010000140">
    <property type="protein sequence ID" value="CAD8122772.1"/>
    <property type="molecule type" value="Genomic_DNA"/>
</dbReference>
<accession>A0A8S1R6H5</accession>
<reference evidence="1" key="1">
    <citation type="submission" date="2021-01" db="EMBL/GenBank/DDBJ databases">
        <authorList>
            <consortium name="Genoscope - CEA"/>
            <person name="William W."/>
        </authorList>
    </citation>
    <scope>NUCLEOTIDE SEQUENCE</scope>
</reference>
<gene>
    <name evidence="1" type="ORF">PSON_ATCC_30995.1.T1400111</name>
</gene>
<dbReference type="Proteomes" id="UP000692954">
    <property type="component" value="Unassembled WGS sequence"/>
</dbReference>
<proteinExistence type="predicted"/>
<protein>
    <submittedName>
        <fullName evidence="1">Uncharacterized protein</fullName>
    </submittedName>
</protein>
<name>A0A8S1R6H5_9CILI</name>
<sequence>MQFDIQVLTVRNSSFVEQYSDHQFIEDMNRASIEVEFVKKLVIVDKHRVVFQIWDNLQVFK</sequence>